<dbReference type="PANTHER" id="PTHR43433:SF5">
    <property type="entry name" value="AB HYDROLASE-1 DOMAIN-CONTAINING PROTEIN"/>
    <property type="match status" value="1"/>
</dbReference>
<dbReference type="InterPro" id="IPR029058">
    <property type="entry name" value="AB_hydrolase_fold"/>
</dbReference>
<sequence length="259" mass="27150">MTTLAINDLHVDYQLDGDPQAPVLVLSNSLGTTRRMWAEQVAAFSKTHRVLTYDTRGHGGSSAPAGSYTLEQLGQDVLALVDALQIQTFSFCGISMGGLIGQWLGVHAASRLDRLVVCNTAARIGQETAWKERAALVRAQGMGPVADGSAGRWFTAEFVDAHPATVAPLIAQLRGTPPEGYAACCEALATADLRDDIKTITAPVLVVAGAHDPVTTVDDADFIAGQVVRAERVALEASHLSNIEAAAAFNAAVGAFLGD</sequence>
<dbReference type="OrthoDB" id="9793083at2"/>
<feature type="domain" description="AB hydrolase-1" evidence="1">
    <location>
        <begin position="24"/>
        <end position="252"/>
    </location>
</feature>
<evidence type="ECO:0000313" key="3">
    <source>
        <dbReference type="Proteomes" id="UP000018733"/>
    </source>
</evidence>
<dbReference type="eggNOG" id="COG0596">
    <property type="taxonomic scope" value="Bacteria"/>
</dbReference>
<dbReference type="Gene3D" id="3.40.50.1820">
    <property type="entry name" value="alpha/beta hydrolase"/>
    <property type="match status" value="1"/>
</dbReference>
<dbReference type="STRING" id="1424334.W822_00530"/>
<dbReference type="ESTHER" id="9burk-v8qwq7">
    <property type="family name" value="Carboxymethylbutenolide_lactonase"/>
</dbReference>
<dbReference type="InterPro" id="IPR000073">
    <property type="entry name" value="AB_hydrolase_1"/>
</dbReference>
<keyword evidence="3" id="KW-1185">Reference proteome</keyword>
<evidence type="ECO:0000313" key="2">
    <source>
        <dbReference type="EMBL" id="ETF03745.1"/>
    </source>
</evidence>
<dbReference type="InterPro" id="IPR050471">
    <property type="entry name" value="AB_hydrolase"/>
</dbReference>
<protein>
    <submittedName>
        <fullName evidence="2">3-oxoadipate enol-lactonase</fullName>
    </submittedName>
</protein>
<gene>
    <name evidence="2" type="ORF">W822_00530</name>
</gene>
<dbReference type="HOGENOM" id="CLU_020336_50_3_4"/>
<dbReference type="GO" id="GO:0047570">
    <property type="term" value="F:3-oxoadipate enol-lactonase activity"/>
    <property type="evidence" value="ECO:0007669"/>
    <property type="project" value="InterPro"/>
</dbReference>
<dbReference type="PRINTS" id="PR00111">
    <property type="entry name" value="ABHYDROLASE"/>
</dbReference>
<organism evidence="2 3">
    <name type="scientific">Advenella kashmirensis W13003</name>
    <dbReference type="NCBI Taxonomy" id="1424334"/>
    <lineage>
        <taxon>Bacteria</taxon>
        <taxon>Pseudomonadati</taxon>
        <taxon>Pseudomonadota</taxon>
        <taxon>Betaproteobacteria</taxon>
        <taxon>Burkholderiales</taxon>
        <taxon>Alcaligenaceae</taxon>
    </lineage>
</organism>
<dbReference type="PATRIC" id="fig|1424334.3.peg.110"/>
<reference evidence="2 3" key="1">
    <citation type="journal article" date="2014" name="Genome Announc.">
        <title>Draft Genome Sequence of Advenella kashmirensis Strain W13003, a Polycyclic Aromatic Hydrocarbon-Degrading Bacterium.</title>
        <authorList>
            <person name="Wang X."/>
            <person name="Jin D."/>
            <person name="Zhou L."/>
            <person name="Wu L."/>
            <person name="An W."/>
            <person name="Zhao L."/>
        </authorList>
    </citation>
    <scope>NUCLEOTIDE SEQUENCE [LARGE SCALE GENOMIC DNA]</scope>
    <source>
        <strain evidence="2 3">W13003</strain>
    </source>
</reference>
<accession>V8QWQ7</accession>
<dbReference type="EMBL" id="AYXT01000001">
    <property type="protein sequence ID" value="ETF03745.1"/>
    <property type="molecule type" value="Genomic_DNA"/>
</dbReference>
<dbReference type="PANTHER" id="PTHR43433">
    <property type="entry name" value="HYDROLASE, ALPHA/BETA FOLD FAMILY PROTEIN"/>
    <property type="match status" value="1"/>
</dbReference>
<proteinExistence type="predicted"/>
<dbReference type="GO" id="GO:0042952">
    <property type="term" value="P:beta-ketoadipate pathway"/>
    <property type="evidence" value="ECO:0007669"/>
    <property type="project" value="InterPro"/>
</dbReference>
<dbReference type="InterPro" id="IPR026968">
    <property type="entry name" value="PcaD/CatD"/>
</dbReference>
<evidence type="ECO:0000259" key="1">
    <source>
        <dbReference type="Pfam" id="PF12697"/>
    </source>
</evidence>
<dbReference type="Pfam" id="PF12697">
    <property type="entry name" value="Abhydrolase_6"/>
    <property type="match status" value="1"/>
</dbReference>
<dbReference type="SUPFAM" id="SSF53474">
    <property type="entry name" value="alpha/beta-Hydrolases"/>
    <property type="match status" value="1"/>
</dbReference>
<name>V8QWQ7_9BURK</name>
<dbReference type="NCBIfam" id="TIGR02427">
    <property type="entry name" value="protocat_pcaD"/>
    <property type="match status" value="1"/>
</dbReference>
<comment type="caution">
    <text evidence="2">The sequence shown here is derived from an EMBL/GenBank/DDBJ whole genome shotgun (WGS) entry which is preliminary data.</text>
</comment>
<dbReference type="AlphaFoldDB" id="V8QWQ7"/>
<dbReference type="Proteomes" id="UP000018733">
    <property type="component" value="Unassembled WGS sequence"/>
</dbReference>
<dbReference type="RefSeq" id="WP_024003178.1">
    <property type="nucleotide sequence ID" value="NZ_KI650979.1"/>
</dbReference>